<dbReference type="STRING" id="1492898.SY85_17785"/>
<feature type="domain" description="Cytochrome c" evidence="5">
    <location>
        <begin position="48"/>
        <end position="148"/>
    </location>
</feature>
<dbReference type="Gene3D" id="1.10.760.10">
    <property type="entry name" value="Cytochrome c-like domain"/>
    <property type="match status" value="2"/>
</dbReference>
<protein>
    <recommendedName>
        <fullName evidence="5">Cytochrome c domain-containing protein</fullName>
    </recommendedName>
</protein>
<dbReference type="Proteomes" id="UP000077177">
    <property type="component" value="Chromosome"/>
</dbReference>
<dbReference type="RefSeq" id="WP_066406212.1">
    <property type="nucleotide sequence ID" value="NZ_CP011390.1"/>
</dbReference>
<dbReference type="EMBL" id="CP011390">
    <property type="protein sequence ID" value="ANE52068.1"/>
    <property type="molecule type" value="Genomic_DNA"/>
</dbReference>
<evidence type="ECO:0000259" key="5">
    <source>
        <dbReference type="PROSITE" id="PS51007"/>
    </source>
</evidence>
<evidence type="ECO:0000313" key="7">
    <source>
        <dbReference type="Proteomes" id="UP000077177"/>
    </source>
</evidence>
<dbReference type="KEGG" id="fla:SY85_17785"/>
<feature type="domain" description="Cytochrome c" evidence="5">
    <location>
        <begin position="193"/>
        <end position="307"/>
    </location>
</feature>
<evidence type="ECO:0000256" key="1">
    <source>
        <dbReference type="ARBA" id="ARBA00022617"/>
    </source>
</evidence>
<reference evidence="7" key="1">
    <citation type="submission" date="2015-01" db="EMBL/GenBank/DDBJ databases">
        <title>Flavisolibacter sp./LCS9/ whole genome sequencing.</title>
        <authorList>
            <person name="Kim M.K."/>
            <person name="Srinivasan S."/>
            <person name="Lee J.-J."/>
        </authorList>
    </citation>
    <scope>NUCLEOTIDE SEQUENCE [LARGE SCALE GENOMIC DNA]</scope>
    <source>
        <strain evidence="7">LCS9</strain>
    </source>
</reference>
<reference evidence="6 7" key="2">
    <citation type="journal article" date="2016" name="Int. J. Syst. Evol. Microbiol.">
        <title>Flavisolibacter tropicus sp. nov., isolated from tropical soil.</title>
        <authorList>
            <person name="Lee J.J."/>
            <person name="Kang M.S."/>
            <person name="Kim G.S."/>
            <person name="Lee C.S."/>
            <person name="Lim S."/>
            <person name="Lee J."/>
            <person name="Roh S.H."/>
            <person name="Kang H."/>
            <person name="Ha J.M."/>
            <person name="Bae S."/>
            <person name="Jung H.Y."/>
            <person name="Kim M.K."/>
        </authorList>
    </citation>
    <scope>NUCLEOTIDE SEQUENCE [LARGE SCALE GENOMIC DNA]</scope>
    <source>
        <strain evidence="6 7">LCS9</strain>
    </source>
</reference>
<organism evidence="6 7">
    <name type="scientific">Flavisolibacter tropicus</name>
    <dbReference type="NCBI Taxonomy" id="1492898"/>
    <lineage>
        <taxon>Bacteria</taxon>
        <taxon>Pseudomonadati</taxon>
        <taxon>Bacteroidota</taxon>
        <taxon>Chitinophagia</taxon>
        <taxon>Chitinophagales</taxon>
        <taxon>Chitinophagaceae</taxon>
        <taxon>Flavisolibacter</taxon>
    </lineage>
</organism>
<dbReference type="SUPFAM" id="SSF46626">
    <property type="entry name" value="Cytochrome c"/>
    <property type="match status" value="2"/>
</dbReference>
<keyword evidence="2 4" id="KW-0479">Metal-binding</keyword>
<gene>
    <name evidence="6" type="ORF">SY85_17785</name>
</gene>
<dbReference type="AlphaFoldDB" id="A0A172TYM5"/>
<name>A0A172TYM5_9BACT</name>
<dbReference type="InterPro" id="IPR036909">
    <property type="entry name" value="Cyt_c-like_dom_sf"/>
</dbReference>
<dbReference type="PROSITE" id="PS51007">
    <property type="entry name" value="CYTC"/>
    <property type="match status" value="2"/>
</dbReference>
<evidence type="ECO:0000256" key="2">
    <source>
        <dbReference type="ARBA" id="ARBA00022723"/>
    </source>
</evidence>
<sequence>MKKALRYLLITLGVIVVLVGLAAAFIAFRGVPKGEAKKIDLKVEATPARVAQGQRLAAMLCNSCHMDPNTGKLTGRKMDEVPQFGAIYSKNITQDPEHGIGKWTDGEIAYLLRTGIKPDGTFLPIMAKLAHTSDEDLYSVIAFLRSNHTWVTADNTRQPATEYSFLAKFITNAGFIKPSAYPTAAIPNPDTTNQVAWGRYIALNQLECYACHSKDFTKNDYNNPEKSAGFFGGGNKMQGMDGKDIYTLNLTMDEETGIGKWSEEDFVKALKYGQVPHGPALRIPMIPYTPLTDNEAKAIFAYLQSIPKIKNQVERK</sequence>
<dbReference type="InterPro" id="IPR009056">
    <property type="entry name" value="Cyt_c-like_dom"/>
</dbReference>
<dbReference type="GO" id="GO:0009055">
    <property type="term" value="F:electron transfer activity"/>
    <property type="evidence" value="ECO:0007669"/>
    <property type="project" value="InterPro"/>
</dbReference>
<keyword evidence="7" id="KW-1185">Reference proteome</keyword>
<evidence type="ECO:0000256" key="4">
    <source>
        <dbReference type="PROSITE-ProRule" id="PRU00433"/>
    </source>
</evidence>
<accession>A0A172TYM5</accession>
<keyword evidence="3 4" id="KW-0408">Iron</keyword>
<dbReference type="GO" id="GO:0046872">
    <property type="term" value="F:metal ion binding"/>
    <property type="evidence" value="ECO:0007669"/>
    <property type="project" value="UniProtKB-KW"/>
</dbReference>
<keyword evidence="1 4" id="KW-0349">Heme</keyword>
<proteinExistence type="predicted"/>
<evidence type="ECO:0000256" key="3">
    <source>
        <dbReference type="ARBA" id="ARBA00023004"/>
    </source>
</evidence>
<dbReference type="InterPro" id="IPR051459">
    <property type="entry name" value="Cytochrome_c-type_DH"/>
</dbReference>
<evidence type="ECO:0000313" key="6">
    <source>
        <dbReference type="EMBL" id="ANE52068.1"/>
    </source>
</evidence>
<dbReference type="OrthoDB" id="9809720at2"/>
<dbReference type="GO" id="GO:0020037">
    <property type="term" value="F:heme binding"/>
    <property type="evidence" value="ECO:0007669"/>
    <property type="project" value="InterPro"/>
</dbReference>
<dbReference type="PANTHER" id="PTHR35008">
    <property type="entry name" value="BLL4482 PROTEIN-RELATED"/>
    <property type="match status" value="1"/>
</dbReference>
<dbReference type="PANTHER" id="PTHR35008:SF4">
    <property type="entry name" value="BLL4482 PROTEIN"/>
    <property type="match status" value="1"/>
</dbReference>